<feature type="domain" description="S-locus receptor kinase C-terminal" evidence="2">
    <location>
        <begin position="77"/>
        <end position="124"/>
    </location>
</feature>
<evidence type="ECO:0000256" key="1">
    <source>
        <dbReference type="SAM" id="MobiDB-lite"/>
    </source>
</evidence>
<name>A0AAE1IQY1_9FABA</name>
<organism evidence="3 4">
    <name type="scientific">Acacia crassicarpa</name>
    <name type="common">northern wattle</name>
    <dbReference type="NCBI Taxonomy" id="499986"/>
    <lineage>
        <taxon>Eukaryota</taxon>
        <taxon>Viridiplantae</taxon>
        <taxon>Streptophyta</taxon>
        <taxon>Embryophyta</taxon>
        <taxon>Tracheophyta</taxon>
        <taxon>Spermatophyta</taxon>
        <taxon>Magnoliopsida</taxon>
        <taxon>eudicotyledons</taxon>
        <taxon>Gunneridae</taxon>
        <taxon>Pentapetalae</taxon>
        <taxon>rosids</taxon>
        <taxon>fabids</taxon>
        <taxon>Fabales</taxon>
        <taxon>Fabaceae</taxon>
        <taxon>Caesalpinioideae</taxon>
        <taxon>mimosoid clade</taxon>
        <taxon>Acacieae</taxon>
        <taxon>Acacia</taxon>
    </lineage>
</organism>
<dbReference type="InterPro" id="IPR021820">
    <property type="entry name" value="S-locus_recpt_kinase_C"/>
</dbReference>
<proteinExistence type="predicted"/>
<dbReference type="PANTHER" id="PTHR27006:SF605">
    <property type="entry name" value="COLD-RESPONSIVE PROTEIN KINASE 1-LIKE"/>
    <property type="match status" value="1"/>
</dbReference>
<dbReference type="PANTHER" id="PTHR27006">
    <property type="entry name" value="PROMASTIGOTE SURFACE ANTIGEN PROTEIN PSA"/>
    <property type="match status" value="1"/>
</dbReference>
<dbReference type="SUPFAM" id="SSF56112">
    <property type="entry name" value="Protein kinase-like (PK-like)"/>
    <property type="match status" value="1"/>
</dbReference>
<evidence type="ECO:0000313" key="3">
    <source>
        <dbReference type="EMBL" id="KAK4255702.1"/>
    </source>
</evidence>
<sequence>MSGMKSRGLSNPNQSLNLIGHVWRLWKESMPLKLIDACFKDSFIVSEALRCIHIGVLCVQQHPDDRPNMAYVVMMLSSESDLPQPKEPAFLSERSPRTRGQESSRNNHISYSINGMSFTELDAR</sequence>
<evidence type="ECO:0000313" key="4">
    <source>
        <dbReference type="Proteomes" id="UP001293593"/>
    </source>
</evidence>
<dbReference type="Proteomes" id="UP001293593">
    <property type="component" value="Unassembled WGS sequence"/>
</dbReference>
<accession>A0AAE1IQY1</accession>
<dbReference type="Pfam" id="PF11883">
    <property type="entry name" value="DUF3403"/>
    <property type="match status" value="1"/>
</dbReference>
<feature type="region of interest" description="Disordered" evidence="1">
    <location>
        <begin position="80"/>
        <end position="109"/>
    </location>
</feature>
<dbReference type="InterPro" id="IPR011009">
    <property type="entry name" value="Kinase-like_dom_sf"/>
</dbReference>
<protein>
    <recommendedName>
        <fullName evidence="2">S-locus receptor kinase C-terminal domain-containing protein</fullName>
    </recommendedName>
</protein>
<dbReference type="Gene3D" id="1.10.510.10">
    <property type="entry name" value="Transferase(Phosphotransferase) domain 1"/>
    <property type="match status" value="1"/>
</dbReference>
<dbReference type="AlphaFoldDB" id="A0AAE1IQY1"/>
<gene>
    <name evidence="3" type="ORF">QN277_008667</name>
</gene>
<reference evidence="3" key="1">
    <citation type="submission" date="2023-10" db="EMBL/GenBank/DDBJ databases">
        <title>Chromosome-level genome of the transformable northern wattle, Acacia crassicarpa.</title>
        <authorList>
            <person name="Massaro I."/>
            <person name="Sinha N.R."/>
            <person name="Poethig S."/>
            <person name="Leichty A.R."/>
        </authorList>
    </citation>
    <scope>NUCLEOTIDE SEQUENCE</scope>
    <source>
        <strain evidence="3">Acra3RX</strain>
        <tissue evidence="3">Leaf</tissue>
    </source>
</reference>
<dbReference type="EMBL" id="JAWXYG010000013">
    <property type="protein sequence ID" value="KAK4255702.1"/>
    <property type="molecule type" value="Genomic_DNA"/>
</dbReference>
<comment type="caution">
    <text evidence="3">The sequence shown here is derived from an EMBL/GenBank/DDBJ whole genome shotgun (WGS) entry which is preliminary data.</text>
</comment>
<dbReference type="GO" id="GO:0004674">
    <property type="term" value="F:protein serine/threonine kinase activity"/>
    <property type="evidence" value="ECO:0007669"/>
    <property type="project" value="InterPro"/>
</dbReference>
<evidence type="ECO:0000259" key="2">
    <source>
        <dbReference type="Pfam" id="PF11883"/>
    </source>
</evidence>
<keyword evidence="4" id="KW-1185">Reference proteome</keyword>